<dbReference type="Pfam" id="PF00271">
    <property type="entry name" value="Helicase_C"/>
    <property type="match status" value="1"/>
</dbReference>
<name>A0AAJ0D9Q6_9PEZI</name>
<dbReference type="PROSITE" id="PS51194">
    <property type="entry name" value="HELICASE_CTER"/>
    <property type="match status" value="1"/>
</dbReference>
<evidence type="ECO:0000256" key="6">
    <source>
        <dbReference type="SAM" id="Coils"/>
    </source>
</evidence>
<dbReference type="GO" id="GO:0005694">
    <property type="term" value="C:chromosome"/>
    <property type="evidence" value="ECO:0007669"/>
    <property type="project" value="TreeGrafter"/>
</dbReference>
<evidence type="ECO:0000256" key="3">
    <source>
        <dbReference type="ARBA" id="ARBA00022840"/>
    </source>
</evidence>
<sequence length="1084" mass="123175">MVHDVVSEAEDMLWRKLMWTKDRERIEIPLDKLTDDVTFTKRGISFVNNGKNGLEDKREWMLTRAFDTAAGKRMHRRGEWVMRQVRAYLRAVDQFREILLLCVHLTGGQPARGTEISTVRFRNGYAQDRNVFVIHEQIVVVTRYHKSQSQLDKPKVIPRFLPWRVGQLLAVYLVYVQSFQEYLSVQVKGSGWSDYVWANEKGPWETDRLTKVIARETEGRLGVRLTTHDYRHTAISISRRVVGDGFAHGYAEEMADIEEPEIEGDDALEMSAGRGGEVGTNRYGVSVDVIKHLSSRTVDTFRPLSEKWHEFLGLSSHGGMGRKRGREERSNSAIIEQEVTQEERRMVLALRKNGIRGWQEAMARYSTPNATSAVADVEREGEDRGQQAEERMQVAVRKVLQCENFSFRSKEQGEALRRIVREQDRGVLVVVLPTGGGKSLLFMAPACMNDPGVTIVVVPFRSLINDLVDKANKLGIDCIEWRPGEVNPAALVYVSADFVPFTGFLSYARLLQGKGILRRIFVDECHLTFTASDWRPKLAWLRSVRGLRCPTILLTATLPVVCEFELEASMAAAMARYIRAVTTRVRTRYTVRQCKPGEVQEEALRLCRRMQKHLGFRKGVVYSRSRTQCENFAAELESAHYHAGAVDKEERLTQWLEKGGFIVATSALGTGVDFPDVVFVLHIDLPYGMIDFAQESGRAGRGGEDVDSVIIIAENRTQMMQRDLRGVDDDIMAEFVKTKSCRRRVMSSYLDGQEICCEDGDGAMARCDNCGEGITALEREHRKVMSKEWAHAAMECTERKRQEVALGEEECDVFRQMIRYEASSHSCHRCGISQRLCATGQDSKAKCQWPNVLAPMLCGITKAKGGMMVLERAGYEGSGVERAEHTQWLGQRHPRRVWGESVSNATAVLIATIIEREEKQKQEGKRRRKELQGEAMEKLEEWDGVCLICRAARGVAESGHRWEGCRGAGEEEEDEFAREMVQKGIGQIREMEEQGGREWMKQHGCDRESRGECKWCKLIGEVAIALVYVGPEAVREWVVADEAFEQEEKEGRGGFEMLEGRFRRETGREGRRSSGIEELVRRWG</sequence>
<dbReference type="GO" id="GO:0003676">
    <property type="term" value="F:nucleic acid binding"/>
    <property type="evidence" value="ECO:0007669"/>
    <property type="project" value="InterPro"/>
</dbReference>
<dbReference type="GO" id="GO:0005524">
    <property type="term" value="F:ATP binding"/>
    <property type="evidence" value="ECO:0007669"/>
    <property type="project" value="UniProtKB-KW"/>
</dbReference>
<keyword evidence="3" id="KW-0067">ATP-binding</keyword>
<dbReference type="GO" id="GO:0005737">
    <property type="term" value="C:cytoplasm"/>
    <property type="evidence" value="ECO:0007669"/>
    <property type="project" value="TreeGrafter"/>
</dbReference>
<evidence type="ECO:0000259" key="8">
    <source>
        <dbReference type="PROSITE" id="PS51194"/>
    </source>
</evidence>
<dbReference type="GO" id="GO:0009378">
    <property type="term" value="F:four-way junction helicase activity"/>
    <property type="evidence" value="ECO:0007669"/>
    <property type="project" value="TreeGrafter"/>
</dbReference>
<evidence type="ECO:0000259" key="7">
    <source>
        <dbReference type="PROSITE" id="PS51192"/>
    </source>
</evidence>
<dbReference type="EC" id="5.6.2.4" evidence="5"/>
<dbReference type="InterPro" id="IPR011545">
    <property type="entry name" value="DEAD/DEAH_box_helicase_dom"/>
</dbReference>
<dbReference type="Pfam" id="PF00270">
    <property type="entry name" value="DEAD"/>
    <property type="match status" value="1"/>
</dbReference>
<dbReference type="AlphaFoldDB" id="A0AAJ0D9Q6"/>
<dbReference type="PROSITE" id="PS51192">
    <property type="entry name" value="HELICASE_ATP_BIND_1"/>
    <property type="match status" value="1"/>
</dbReference>
<keyword evidence="10" id="KW-1185">Reference proteome</keyword>
<dbReference type="SMART" id="SM00487">
    <property type="entry name" value="DEXDc"/>
    <property type="match status" value="1"/>
</dbReference>
<dbReference type="Proteomes" id="UP001271007">
    <property type="component" value="Unassembled WGS sequence"/>
</dbReference>
<accession>A0AAJ0D9Q6</accession>
<feature type="domain" description="Helicase C-terminal" evidence="8">
    <location>
        <begin position="598"/>
        <end position="749"/>
    </location>
</feature>
<keyword evidence="6" id="KW-0175">Coiled coil</keyword>
<comment type="catalytic activity">
    <reaction evidence="4">
        <text>Couples ATP hydrolysis with the unwinding of duplex DNA by translocating in the 3'-5' direction.</text>
        <dbReference type="EC" id="5.6.2.4"/>
    </reaction>
</comment>
<evidence type="ECO:0000256" key="2">
    <source>
        <dbReference type="ARBA" id="ARBA00022741"/>
    </source>
</evidence>
<dbReference type="Gene3D" id="3.40.50.300">
    <property type="entry name" value="P-loop containing nucleotide triphosphate hydrolases"/>
    <property type="match status" value="2"/>
</dbReference>
<evidence type="ECO:0000256" key="1">
    <source>
        <dbReference type="ARBA" id="ARBA00005446"/>
    </source>
</evidence>
<dbReference type="InterPro" id="IPR014001">
    <property type="entry name" value="Helicase_ATP-bd"/>
</dbReference>
<gene>
    <name evidence="9" type="ORF">LTR09_012638</name>
</gene>
<comment type="similarity">
    <text evidence="1">Belongs to the helicase family. RecQ subfamily.</text>
</comment>
<dbReference type="GO" id="GO:0043138">
    <property type="term" value="F:3'-5' DNA helicase activity"/>
    <property type="evidence" value="ECO:0007669"/>
    <property type="project" value="UniProtKB-EC"/>
</dbReference>
<dbReference type="PANTHER" id="PTHR13710">
    <property type="entry name" value="DNA HELICASE RECQ FAMILY MEMBER"/>
    <property type="match status" value="1"/>
</dbReference>
<dbReference type="SMART" id="SM00490">
    <property type="entry name" value="HELICc"/>
    <property type="match status" value="1"/>
</dbReference>
<organism evidence="9 10">
    <name type="scientific">Extremus antarcticus</name>
    <dbReference type="NCBI Taxonomy" id="702011"/>
    <lineage>
        <taxon>Eukaryota</taxon>
        <taxon>Fungi</taxon>
        <taxon>Dikarya</taxon>
        <taxon>Ascomycota</taxon>
        <taxon>Pezizomycotina</taxon>
        <taxon>Dothideomycetes</taxon>
        <taxon>Dothideomycetidae</taxon>
        <taxon>Mycosphaerellales</taxon>
        <taxon>Extremaceae</taxon>
        <taxon>Extremus</taxon>
    </lineage>
</organism>
<dbReference type="GO" id="GO:0000724">
    <property type="term" value="P:double-strand break repair via homologous recombination"/>
    <property type="evidence" value="ECO:0007669"/>
    <property type="project" value="TreeGrafter"/>
</dbReference>
<evidence type="ECO:0000313" key="10">
    <source>
        <dbReference type="Proteomes" id="UP001271007"/>
    </source>
</evidence>
<feature type="coiled-coil region" evidence="6">
    <location>
        <begin position="914"/>
        <end position="941"/>
    </location>
</feature>
<protein>
    <recommendedName>
        <fullName evidence="5">DNA 3'-5' helicase</fullName>
        <ecNumber evidence="5">5.6.2.4</ecNumber>
    </recommendedName>
</protein>
<reference evidence="9" key="1">
    <citation type="submission" date="2023-04" db="EMBL/GenBank/DDBJ databases">
        <title>Black Yeasts Isolated from many extreme environments.</title>
        <authorList>
            <person name="Coleine C."/>
            <person name="Stajich J.E."/>
            <person name="Selbmann L."/>
        </authorList>
    </citation>
    <scope>NUCLEOTIDE SEQUENCE</scope>
    <source>
        <strain evidence="9">CCFEE 5312</strain>
    </source>
</reference>
<dbReference type="EMBL" id="JAWDJX010000146">
    <property type="protein sequence ID" value="KAK3045832.1"/>
    <property type="molecule type" value="Genomic_DNA"/>
</dbReference>
<evidence type="ECO:0000256" key="5">
    <source>
        <dbReference type="ARBA" id="ARBA00034808"/>
    </source>
</evidence>
<comment type="caution">
    <text evidence="9">The sequence shown here is derived from an EMBL/GenBank/DDBJ whole genome shotgun (WGS) entry which is preliminary data.</text>
</comment>
<keyword evidence="2" id="KW-0547">Nucleotide-binding</keyword>
<proteinExistence type="inferred from homology"/>
<feature type="domain" description="Helicase ATP-binding" evidence="7">
    <location>
        <begin position="419"/>
        <end position="559"/>
    </location>
</feature>
<dbReference type="InterPro" id="IPR001650">
    <property type="entry name" value="Helicase_C-like"/>
</dbReference>
<evidence type="ECO:0000313" key="9">
    <source>
        <dbReference type="EMBL" id="KAK3045832.1"/>
    </source>
</evidence>
<dbReference type="SUPFAM" id="SSF52540">
    <property type="entry name" value="P-loop containing nucleoside triphosphate hydrolases"/>
    <property type="match status" value="1"/>
</dbReference>
<evidence type="ECO:0000256" key="4">
    <source>
        <dbReference type="ARBA" id="ARBA00034617"/>
    </source>
</evidence>
<dbReference type="InterPro" id="IPR027417">
    <property type="entry name" value="P-loop_NTPase"/>
</dbReference>
<dbReference type="PANTHER" id="PTHR13710:SF154">
    <property type="entry name" value="RECQ HELICASE, PUTATIVE (AFU_ORTHOLOGUE AFUA_6G14720)-RELATED"/>
    <property type="match status" value="1"/>
</dbReference>